<dbReference type="SUPFAM" id="SSF48065">
    <property type="entry name" value="DBL homology domain (DH-domain)"/>
    <property type="match status" value="1"/>
</dbReference>
<feature type="coiled-coil region" evidence="2">
    <location>
        <begin position="179"/>
        <end position="209"/>
    </location>
</feature>
<organism evidence="7 8">
    <name type="scientific">Monosiga brevicollis</name>
    <name type="common">Choanoflagellate</name>
    <dbReference type="NCBI Taxonomy" id="81824"/>
    <lineage>
        <taxon>Eukaryota</taxon>
        <taxon>Choanoflagellata</taxon>
        <taxon>Craspedida</taxon>
        <taxon>Salpingoecidae</taxon>
        <taxon>Monosiga</taxon>
    </lineage>
</organism>
<dbReference type="InterPro" id="IPR029071">
    <property type="entry name" value="Ubiquitin-like_domsf"/>
</dbReference>
<dbReference type="SUPFAM" id="SSF48350">
    <property type="entry name" value="GTPase activation domain, GAP"/>
    <property type="match status" value="1"/>
</dbReference>
<evidence type="ECO:0000259" key="6">
    <source>
        <dbReference type="PROSITE" id="PS50238"/>
    </source>
</evidence>
<dbReference type="GO" id="GO:0007165">
    <property type="term" value="P:signal transduction"/>
    <property type="evidence" value="ECO:0007669"/>
    <property type="project" value="InterPro"/>
</dbReference>
<protein>
    <recommendedName>
        <fullName evidence="9">Rho-GAP domain-containing protein</fullName>
    </recommendedName>
</protein>
<keyword evidence="8" id="KW-1185">Reference proteome</keyword>
<dbReference type="InterPro" id="IPR035899">
    <property type="entry name" value="DBL_dom_sf"/>
</dbReference>
<dbReference type="PROSITE" id="PS50238">
    <property type="entry name" value="RHOGAP"/>
    <property type="match status" value="1"/>
</dbReference>
<dbReference type="Proteomes" id="UP000001357">
    <property type="component" value="Unassembled WGS sequence"/>
</dbReference>
<dbReference type="Gene3D" id="1.10.555.10">
    <property type="entry name" value="Rho GTPase activation protein"/>
    <property type="match status" value="1"/>
</dbReference>
<dbReference type="InterPro" id="IPR008936">
    <property type="entry name" value="Rho_GTPase_activation_prot"/>
</dbReference>
<dbReference type="Gene3D" id="3.10.20.90">
    <property type="entry name" value="Phosphatidylinositol 3-kinase Catalytic Subunit, Chain A, domain 1"/>
    <property type="match status" value="1"/>
</dbReference>
<dbReference type="Pfam" id="PF00788">
    <property type="entry name" value="RA"/>
    <property type="match status" value="1"/>
</dbReference>
<dbReference type="SUPFAM" id="SSF54236">
    <property type="entry name" value="Ubiquitin-like"/>
    <property type="match status" value="1"/>
</dbReference>
<proteinExistence type="predicted"/>
<dbReference type="AlphaFoldDB" id="A9UXG0"/>
<dbReference type="eggNOG" id="KOG4724">
    <property type="taxonomic scope" value="Eukaryota"/>
</dbReference>
<feature type="compositionally biased region" description="Polar residues" evidence="3">
    <location>
        <begin position="446"/>
        <end position="456"/>
    </location>
</feature>
<dbReference type="PANTHER" id="PTHR23179">
    <property type="entry name" value="T-CELL ACTIVATION RHO GTPASE ACTIVATING PROTEIN-RELATED"/>
    <property type="match status" value="1"/>
</dbReference>
<evidence type="ECO:0000256" key="1">
    <source>
        <dbReference type="ARBA" id="ARBA00022468"/>
    </source>
</evidence>
<dbReference type="GO" id="GO:0005096">
    <property type="term" value="F:GTPase activator activity"/>
    <property type="evidence" value="ECO:0000318"/>
    <property type="project" value="GO_Central"/>
</dbReference>
<dbReference type="KEGG" id="mbr:MONBRDRAFT_24989"/>
<dbReference type="FunFam" id="1.10.555.10:FF:000069">
    <property type="entry name" value="Rho GTPase Activating protein"/>
    <property type="match status" value="1"/>
</dbReference>
<dbReference type="STRING" id="81824.A9UXG0"/>
<dbReference type="InterPro" id="IPR011993">
    <property type="entry name" value="PH-like_dom_sf"/>
</dbReference>
<evidence type="ECO:0000256" key="2">
    <source>
        <dbReference type="SAM" id="Coils"/>
    </source>
</evidence>
<dbReference type="SMART" id="SM00324">
    <property type="entry name" value="RhoGAP"/>
    <property type="match status" value="1"/>
</dbReference>
<dbReference type="SUPFAM" id="SSF50729">
    <property type="entry name" value="PH domain-like"/>
    <property type="match status" value="1"/>
</dbReference>
<evidence type="ECO:0000313" key="7">
    <source>
        <dbReference type="EMBL" id="EDQ89999.1"/>
    </source>
</evidence>
<keyword evidence="1" id="KW-0343">GTPase activation</keyword>
<dbReference type="Pfam" id="PF00169">
    <property type="entry name" value="PH"/>
    <property type="match status" value="1"/>
</dbReference>
<keyword evidence="2" id="KW-0175">Coiled coil</keyword>
<dbReference type="SMART" id="SM00314">
    <property type="entry name" value="RA"/>
    <property type="match status" value="1"/>
</dbReference>
<dbReference type="PANTHER" id="PTHR23179:SF3">
    <property type="entry name" value="RHO GTPASE-ACTIVATING PROTEIN 20"/>
    <property type="match status" value="1"/>
</dbReference>
<evidence type="ECO:0000256" key="3">
    <source>
        <dbReference type="SAM" id="MobiDB-lite"/>
    </source>
</evidence>
<feature type="domain" description="Rho-GAP" evidence="6">
    <location>
        <begin position="521"/>
        <end position="702"/>
    </location>
</feature>
<evidence type="ECO:0000259" key="5">
    <source>
        <dbReference type="PROSITE" id="PS50200"/>
    </source>
</evidence>
<name>A9UXG0_MONBE</name>
<evidence type="ECO:0000313" key="8">
    <source>
        <dbReference type="Proteomes" id="UP000001357"/>
    </source>
</evidence>
<dbReference type="PROSITE" id="PS50200">
    <property type="entry name" value="RA"/>
    <property type="match status" value="1"/>
</dbReference>
<dbReference type="SMART" id="SM00233">
    <property type="entry name" value="PH"/>
    <property type="match status" value="1"/>
</dbReference>
<dbReference type="RefSeq" id="XP_001745421.1">
    <property type="nucleotide sequence ID" value="XM_001745369.1"/>
</dbReference>
<gene>
    <name evidence="7" type="ORF">MONBRDRAFT_24989</name>
</gene>
<dbReference type="GeneID" id="5890626"/>
<evidence type="ECO:0008006" key="9">
    <source>
        <dbReference type="Google" id="ProtNLM"/>
    </source>
</evidence>
<accession>A9UXG0</accession>
<dbReference type="InterPro" id="IPR001849">
    <property type="entry name" value="PH_domain"/>
</dbReference>
<dbReference type="Pfam" id="PF00620">
    <property type="entry name" value="RhoGAP"/>
    <property type="match status" value="1"/>
</dbReference>
<feature type="domain" description="Ras-associating" evidence="5">
    <location>
        <begin position="367"/>
        <end position="445"/>
    </location>
</feature>
<dbReference type="InParanoid" id="A9UXG0"/>
<feature type="domain" description="PH" evidence="4">
    <location>
        <begin position="260"/>
        <end position="342"/>
    </location>
</feature>
<dbReference type="Gene3D" id="2.30.29.30">
    <property type="entry name" value="Pleckstrin-homology domain (PH domain)/Phosphotyrosine-binding domain (PTB)"/>
    <property type="match status" value="1"/>
</dbReference>
<dbReference type="InterPro" id="IPR000159">
    <property type="entry name" value="RA_dom"/>
</dbReference>
<reference evidence="7 8" key="1">
    <citation type="journal article" date="2008" name="Nature">
        <title>The genome of the choanoflagellate Monosiga brevicollis and the origin of metazoans.</title>
        <authorList>
            <consortium name="JGI Sequencing"/>
            <person name="King N."/>
            <person name="Westbrook M.J."/>
            <person name="Young S.L."/>
            <person name="Kuo A."/>
            <person name="Abedin M."/>
            <person name="Chapman J."/>
            <person name="Fairclough S."/>
            <person name="Hellsten U."/>
            <person name="Isogai Y."/>
            <person name="Letunic I."/>
            <person name="Marr M."/>
            <person name="Pincus D."/>
            <person name="Putnam N."/>
            <person name="Rokas A."/>
            <person name="Wright K.J."/>
            <person name="Zuzow R."/>
            <person name="Dirks W."/>
            <person name="Good M."/>
            <person name="Goodstein D."/>
            <person name="Lemons D."/>
            <person name="Li W."/>
            <person name="Lyons J.B."/>
            <person name="Morris A."/>
            <person name="Nichols S."/>
            <person name="Richter D.J."/>
            <person name="Salamov A."/>
            <person name="Bork P."/>
            <person name="Lim W.A."/>
            <person name="Manning G."/>
            <person name="Miller W.T."/>
            <person name="McGinnis W."/>
            <person name="Shapiro H."/>
            <person name="Tjian R."/>
            <person name="Grigoriev I.V."/>
            <person name="Rokhsar D."/>
        </authorList>
    </citation>
    <scope>NUCLEOTIDE SEQUENCE [LARGE SCALE GENOMIC DNA]</scope>
    <source>
        <strain evidence="8">MX1 / ATCC 50154</strain>
    </source>
</reference>
<dbReference type="PROSITE" id="PS50003">
    <property type="entry name" value="PH_DOMAIN"/>
    <property type="match status" value="1"/>
</dbReference>
<dbReference type="CDD" id="cd00821">
    <property type="entry name" value="PH"/>
    <property type="match status" value="1"/>
</dbReference>
<evidence type="ECO:0000259" key="4">
    <source>
        <dbReference type="PROSITE" id="PS50003"/>
    </source>
</evidence>
<dbReference type="InterPro" id="IPR000198">
    <property type="entry name" value="RhoGAP_dom"/>
</dbReference>
<dbReference type="EMBL" id="CH991549">
    <property type="protein sequence ID" value="EDQ89999.1"/>
    <property type="molecule type" value="Genomic_DNA"/>
</dbReference>
<dbReference type="OMA" id="REINTSM"/>
<sequence length="739" mass="83443">MAAVGSARVGSADDGTAVLKILRTVLDYELVFAENERIIIDKFWNQAKVYKVLDNTLLDAIFDVHYEFQYLTVENQALLKSCLLPTISAQERAQQLHKLFSGNITDVYLKYLATCLVRDRVFSRVMGNDRFAAFVTAVEREVRTPIDKLINHPLQQLTFYIESIKRLAATGALPLDAELNQAWQALNRHKEQLNELRQEERRMAEFELSFSTAKLPFTAPDTAESAQLHPLREFHELMMRYASSCALIKMAECLHAGIVRRRHFFLFETHLLISKPTSHSHKLKLVIDLSYAWINPTPSLPESIEANAAFLLGDPKHRGFVCVCENASDREHWLQHLQKAMVTMKSRCEPEEMVSVCPLIPAIVPDIQRSDVTIKSLSLPYLTTTRDVVAAVLESCELDARNPEDFVLFERSSRGFKQIQDDNVPAKLQVTLRAAIPRALQRRRTSLSLDPSQSYAGSPPLAGPLSTSPTTTGIPLGKHKSKRGIKLLRKIVPSRNRSRTSSSEATESSIDTSELGLFYGRPLDDLVEDGRLPTALEDMLGRLYFHGSRTPELFRKSANGRVVQLIREKLDTGEEVEMGDIPPLILGAALKEFLRNIPDCLLPQRLYPELATSNGISDTRRRVAAVRTALANLSGARFYLFKCMCRLLLQVARYSESNHMTASNLAICVGPSILWPPRPEDVLKNDVPKLIEFVLDHFVEVFPDTEVPIFDSEVYRQRFDLPRADSSDDEELQLGEDYV</sequence>
<feature type="region of interest" description="Disordered" evidence="3">
    <location>
        <begin position="446"/>
        <end position="479"/>
    </location>
</feature>